<dbReference type="AlphaFoldDB" id="A0A266Q6L1"/>
<feature type="signal peptide" evidence="1">
    <location>
        <begin position="1"/>
        <end position="19"/>
    </location>
</feature>
<proteinExistence type="predicted"/>
<keyword evidence="3" id="KW-1185">Reference proteome</keyword>
<evidence type="ECO:0000313" key="2">
    <source>
        <dbReference type="EMBL" id="OZY85021.1"/>
    </source>
</evidence>
<evidence type="ECO:0000256" key="1">
    <source>
        <dbReference type="SAM" id="SignalP"/>
    </source>
</evidence>
<comment type="caution">
    <text evidence="2">The sequence shown here is derived from an EMBL/GenBank/DDBJ whole genome shotgun (WGS) entry which is preliminary data.</text>
</comment>
<name>A0A266Q6L1_9GAMM</name>
<dbReference type="InterPro" id="IPR032811">
    <property type="entry name" value="Put_conjugal_transfer"/>
</dbReference>
<dbReference type="Proteomes" id="UP000216101">
    <property type="component" value="Unassembled WGS sequence"/>
</dbReference>
<dbReference type="RefSeq" id="WP_078042764.1">
    <property type="nucleotide sequence ID" value="NZ_NHNI01000002.1"/>
</dbReference>
<accession>A0A266Q6L1</accession>
<sequence length="383" mass="41183">MKKTLLSIALVSASLPSFGGEYHGSLSGMSGAAYATGNYSEGVLLNPSLGASYDPEKDDFALLIGAGALVSDKDDLIDQADDLVDLFDEIENSQVLTNAQATELKKRLQDIDGDSARVAVGANVAVSIPNQLVSMAFIASGRGYISLSPDIAQDDLDLIDRYLEQNLNPSDLNAELESTIEGYGAIVTDIGVAFSKAFTLDNGNHLLVGFKPKKVEVESIIYTSNVADFDEDDFDADDYTRKEDSMNYDLGLTYIAGNLRYGLVANNLQNKDYKTIDPEEVISIERQFVGAVGYVKGNLKAEVALDLNAVPAIGLPGETQMLRAGVEYSVWNLLRLRAGIEQEQKDALDDTYSFGVGLGAFNLAYITGSDKTEGFALSGGIRF</sequence>
<evidence type="ECO:0000313" key="3">
    <source>
        <dbReference type="Proteomes" id="UP000216101"/>
    </source>
</evidence>
<protein>
    <recommendedName>
        <fullName evidence="4">Conjugal transfer protein TraF</fullName>
    </recommendedName>
</protein>
<feature type="chain" id="PRO_5012560258" description="Conjugal transfer protein TraF" evidence="1">
    <location>
        <begin position="20"/>
        <end position="383"/>
    </location>
</feature>
<dbReference type="EMBL" id="NHNI01000002">
    <property type="protein sequence ID" value="OZY85021.1"/>
    <property type="molecule type" value="Genomic_DNA"/>
</dbReference>
<gene>
    <name evidence="2" type="ORF">CBP51_17885</name>
</gene>
<organism evidence="2 3">
    <name type="scientific">Cellvibrio mixtus</name>
    <dbReference type="NCBI Taxonomy" id="39650"/>
    <lineage>
        <taxon>Bacteria</taxon>
        <taxon>Pseudomonadati</taxon>
        <taxon>Pseudomonadota</taxon>
        <taxon>Gammaproteobacteria</taxon>
        <taxon>Cellvibrionales</taxon>
        <taxon>Cellvibrionaceae</taxon>
        <taxon>Cellvibrio</taxon>
    </lineage>
</organism>
<keyword evidence="1" id="KW-0732">Signal</keyword>
<evidence type="ECO:0008006" key="4">
    <source>
        <dbReference type="Google" id="ProtNLM"/>
    </source>
</evidence>
<dbReference type="Pfam" id="PF13729">
    <property type="entry name" value="TraF_2"/>
    <property type="match status" value="1"/>
</dbReference>
<reference evidence="3" key="1">
    <citation type="submission" date="2017-05" db="EMBL/GenBank/DDBJ databases">
        <authorList>
            <person name="Barney B.M."/>
        </authorList>
    </citation>
    <scope>NUCLEOTIDE SEQUENCE [LARGE SCALE GENOMIC DNA]</scope>
    <source>
        <strain evidence="3">PSBB022</strain>
    </source>
</reference>